<reference evidence="8 9" key="1">
    <citation type="submission" date="2019-02" db="EMBL/GenBank/DDBJ databases">
        <title>Genomic Encyclopedia of Type Strains, Phase IV (KMG-IV): sequencing the most valuable type-strain genomes for metagenomic binning, comparative biology and taxonomic classification.</title>
        <authorList>
            <person name="Goeker M."/>
        </authorList>
    </citation>
    <scope>NUCLEOTIDE SEQUENCE [LARGE SCALE GENOMIC DNA]</scope>
    <source>
        <strain evidence="8 9">DSM 18116</strain>
    </source>
</reference>
<feature type="domain" description="RagB/SusD" evidence="6">
    <location>
        <begin position="340"/>
        <end position="458"/>
    </location>
</feature>
<dbReference type="RefSeq" id="WP_130539043.1">
    <property type="nucleotide sequence ID" value="NZ_CP042431.1"/>
</dbReference>
<dbReference type="Proteomes" id="UP000293874">
    <property type="component" value="Unassembled WGS sequence"/>
</dbReference>
<dbReference type="InterPro" id="IPR011990">
    <property type="entry name" value="TPR-like_helical_dom_sf"/>
</dbReference>
<accession>A0A4Q7N1T2</accession>
<evidence type="ECO:0000259" key="6">
    <source>
        <dbReference type="Pfam" id="PF07980"/>
    </source>
</evidence>
<sequence>MRSYKYSILTLLLISFLASCRKYVEDVPIQGQRVLVYTSDYRLLLNNHDQQEVSYGLAPLLSCDDVEFISPDIQNNLKNNTIQQAMYIWKKPFYIDQQTDNDWNSLYAQIYVYNVVINGVNDSKGGDMILKNTLLGEALLHRAFAYFNLVNLYGKQYDEATAATDPGVPIMLKPVLFTDLTRPSVKAVYEQIYSDIRQCIPLLPPVQETSFKPSKAAAYALFSKYYLNMRNFTKAAEFADSTLDIRNDLYDYNLSVTGSNYTFPGQYADKQVILRKVPRQMFGAYQLSNSLLGLLNTKDLRYEIFTRPGNNFYPVFTGPGYWSRDRYSNDKPATGLSVNDTWLIKAECLARAGQKDEAVNMLNDLRKKRFRPADYTDLSAATPAEALQMVIDERRREFFGSGLRWFDQRRLNQDAMFAQTITRVFNNTTYTLSPNSNEYVFPLANLLLTQNPEMKQNP</sequence>
<dbReference type="Gene3D" id="1.25.40.390">
    <property type="match status" value="2"/>
</dbReference>
<protein>
    <submittedName>
        <fullName evidence="8">SusD-like starch-binding protein associating with outer membrane</fullName>
    </submittedName>
</protein>
<keyword evidence="4" id="KW-0472">Membrane</keyword>
<keyword evidence="9" id="KW-1185">Reference proteome</keyword>
<gene>
    <name evidence="8" type="ORF">EV199_0438</name>
</gene>
<keyword evidence="3" id="KW-0732">Signal</keyword>
<evidence type="ECO:0000256" key="5">
    <source>
        <dbReference type="ARBA" id="ARBA00023237"/>
    </source>
</evidence>
<dbReference type="PROSITE" id="PS51257">
    <property type="entry name" value="PROKAR_LIPOPROTEIN"/>
    <property type="match status" value="1"/>
</dbReference>
<dbReference type="Pfam" id="PF14322">
    <property type="entry name" value="SusD-like_3"/>
    <property type="match status" value="1"/>
</dbReference>
<comment type="subcellular location">
    <subcellularLocation>
        <location evidence="1">Cell outer membrane</location>
    </subcellularLocation>
</comment>
<evidence type="ECO:0000313" key="9">
    <source>
        <dbReference type="Proteomes" id="UP000293874"/>
    </source>
</evidence>
<keyword evidence="5" id="KW-0998">Cell outer membrane</keyword>
<dbReference type="InterPro" id="IPR012944">
    <property type="entry name" value="SusD_RagB_dom"/>
</dbReference>
<dbReference type="SUPFAM" id="SSF48452">
    <property type="entry name" value="TPR-like"/>
    <property type="match status" value="1"/>
</dbReference>
<evidence type="ECO:0000256" key="2">
    <source>
        <dbReference type="ARBA" id="ARBA00006275"/>
    </source>
</evidence>
<dbReference type="OrthoDB" id="697229at2"/>
<dbReference type="Pfam" id="PF07980">
    <property type="entry name" value="SusD_RagB"/>
    <property type="match status" value="1"/>
</dbReference>
<comment type="caution">
    <text evidence="8">The sequence shown here is derived from an EMBL/GenBank/DDBJ whole genome shotgun (WGS) entry which is preliminary data.</text>
</comment>
<evidence type="ECO:0000256" key="4">
    <source>
        <dbReference type="ARBA" id="ARBA00023136"/>
    </source>
</evidence>
<evidence type="ECO:0000259" key="7">
    <source>
        <dbReference type="Pfam" id="PF14322"/>
    </source>
</evidence>
<evidence type="ECO:0000313" key="8">
    <source>
        <dbReference type="EMBL" id="RZS74589.1"/>
    </source>
</evidence>
<evidence type="ECO:0000256" key="1">
    <source>
        <dbReference type="ARBA" id="ARBA00004442"/>
    </source>
</evidence>
<dbReference type="AlphaFoldDB" id="A0A4Q7N1T2"/>
<evidence type="ECO:0000256" key="3">
    <source>
        <dbReference type="ARBA" id="ARBA00022729"/>
    </source>
</evidence>
<dbReference type="EMBL" id="SGXA01000001">
    <property type="protein sequence ID" value="RZS74589.1"/>
    <property type="molecule type" value="Genomic_DNA"/>
</dbReference>
<name>A0A4Q7N1T2_9BACT</name>
<comment type="similarity">
    <text evidence="2">Belongs to the SusD family.</text>
</comment>
<dbReference type="InterPro" id="IPR033985">
    <property type="entry name" value="SusD-like_N"/>
</dbReference>
<dbReference type="GO" id="GO:0009279">
    <property type="term" value="C:cell outer membrane"/>
    <property type="evidence" value="ECO:0007669"/>
    <property type="project" value="UniProtKB-SubCell"/>
</dbReference>
<feature type="domain" description="SusD-like N-terminal" evidence="7">
    <location>
        <begin position="78"/>
        <end position="227"/>
    </location>
</feature>
<organism evidence="8 9">
    <name type="scientific">Pseudobacter ginsenosidimutans</name>
    <dbReference type="NCBI Taxonomy" id="661488"/>
    <lineage>
        <taxon>Bacteria</taxon>
        <taxon>Pseudomonadati</taxon>
        <taxon>Bacteroidota</taxon>
        <taxon>Chitinophagia</taxon>
        <taxon>Chitinophagales</taxon>
        <taxon>Chitinophagaceae</taxon>
        <taxon>Pseudobacter</taxon>
    </lineage>
</organism>
<proteinExistence type="inferred from homology"/>